<name>A0A0K1EMM1_CHOCO</name>
<evidence type="ECO:0000313" key="2">
    <source>
        <dbReference type="EMBL" id="AKT42104.1"/>
    </source>
</evidence>
<dbReference type="EMBL" id="CP012159">
    <property type="protein sequence ID" value="AKT42104.1"/>
    <property type="molecule type" value="Genomic_DNA"/>
</dbReference>
<dbReference type="KEGG" id="ccro:CMC5_063280"/>
<evidence type="ECO:0000313" key="3">
    <source>
        <dbReference type="Proteomes" id="UP000067626"/>
    </source>
</evidence>
<proteinExistence type="predicted"/>
<dbReference type="AlphaFoldDB" id="A0A0K1EMM1"/>
<evidence type="ECO:0008006" key="4">
    <source>
        <dbReference type="Google" id="ProtNLM"/>
    </source>
</evidence>
<gene>
    <name evidence="2" type="ORF">CMC5_063280</name>
</gene>
<reference evidence="2 3" key="1">
    <citation type="submission" date="2015-07" db="EMBL/GenBank/DDBJ databases">
        <title>Genome analysis of myxobacterium Chondromyces crocatus Cm c5 reveals a high potential for natural compound synthesis and the genetic basis for the loss of fruiting body formation.</title>
        <authorList>
            <person name="Zaburannyi N."/>
            <person name="Bunk B."/>
            <person name="Maier J."/>
            <person name="Overmann J."/>
            <person name="Mueller R."/>
        </authorList>
    </citation>
    <scope>NUCLEOTIDE SEQUENCE [LARGE SCALE GENOMIC DNA]</scope>
    <source>
        <strain evidence="2 3">Cm c5</strain>
    </source>
</reference>
<keyword evidence="3" id="KW-1185">Reference proteome</keyword>
<dbReference type="PROSITE" id="PS51257">
    <property type="entry name" value="PROKAR_LIPOPROTEIN"/>
    <property type="match status" value="1"/>
</dbReference>
<organism evidence="2 3">
    <name type="scientific">Chondromyces crocatus</name>
    <dbReference type="NCBI Taxonomy" id="52"/>
    <lineage>
        <taxon>Bacteria</taxon>
        <taxon>Pseudomonadati</taxon>
        <taxon>Myxococcota</taxon>
        <taxon>Polyangia</taxon>
        <taxon>Polyangiales</taxon>
        <taxon>Polyangiaceae</taxon>
        <taxon>Chondromyces</taxon>
    </lineage>
</organism>
<dbReference type="Proteomes" id="UP000067626">
    <property type="component" value="Chromosome"/>
</dbReference>
<feature type="compositionally biased region" description="Low complexity" evidence="1">
    <location>
        <begin position="39"/>
        <end position="54"/>
    </location>
</feature>
<dbReference type="RefSeq" id="WP_050433781.1">
    <property type="nucleotide sequence ID" value="NZ_CP012159.1"/>
</dbReference>
<sequence length="349" mass="35491">MILRHRRQPLRDVPSCTHHGLSIALLSFASLVACSGEQTGTSDSSTSTSTSDGAGASGGAGEGGRGDGGDGGAGAGPIQGDFCSTCGAIVTTGRIANNDLDEASGLAASAIHPNAFYTHQDAGNPAEVFIVGVNGSNLGVITLEGAASVDYEDIACAPCSSGSCVFVGDIGDNDTARATYTIYRFPEPAAIGPNQTIAVDAFPFTYPDGTHNAETLLVHPVTGLITVVTKVSSGPSSVYEITLPGTPGTASTAVKVGTITQRAGSPRFTGGSVHPEARGVLLRTSTHAFFYAMDPGERVAEALQRTPCIAPVADEDQGEAIAWTADGRGYVTVGEGKREYLHAVTCSAP</sequence>
<evidence type="ECO:0000256" key="1">
    <source>
        <dbReference type="SAM" id="MobiDB-lite"/>
    </source>
</evidence>
<dbReference type="STRING" id="52.CMC5_063280"/>
<feature type="region of interest" description="Disordered" evidence="1">
    <location>
        <begin position="39"/>
        <end position="73"/>
    </location>
</feature>
<accession>A0A0K1EMM1</accession>
<protein>
    <recommendedName>
        <fullName evidence="4">Lipoprotein</fullName>
    </recommendedName>
</protein>